<name>A0AAV9JZG1_9PEZI</name>
<dbReference type="PANTHER" id="PTHR36681">
    <property type="entry name" value="NUCLEAR GTPASE, GERMINAL CENTER-ASSOCIATED, TANDEM DUPLICATE 3"/>
    <property type="match status" value="1"/>
</dbReference>
<dbReference type="InterPro" id="IPR056024">
    <property type="entry name" value="DUF7605"/>
</dbReference>
<feature type="region of interest" description="Disordered" evidence="1">
    <location>
        <begin position="391"/>
        <end position="423"/>
    </location>
</feature>
<sequence length="616" mass="69505">MDADTEDDVFYTDPYDFNDARNEPRPDSVIYQPIFKELKELNQECASLFSDPLTESPYHNIITTGLLRDVQNRTKQDFPEEAMFAIAGDMESGKSSVINSILSLGVIARKGNSGGSCTWVVQRFMKTFVDQNAPFAAKVYFFSTEEIRKIVSTGLARYYHAAGLDRAEPEEPEDADHSAQDFTDRNTTMDTFMALFCDQEEFETRPKAEAFLATASSEADEDMLELLTGWASDLVASHLDRQEYVSVTGSTADDLLWTLQPYTYTPVGVDANGLTAAWPLVSVIDFGLNHPLLNEGIILVDAPGKSDANSTRAGNAVEWHRKCTHKILVAQIGRITDNQSVREELASGFHTRGSGNIMLVLTHGDEYDGDSNITGTPLEKRQELKLRDETKALNQEKRKLNQRRQRPGTSQDEKDDLLQDVKTRKQIRSDRQFNFMALDPFLRNYSLERPNITKAVEEAKKKLRREMSNVQNEILVPSEQAYIVRAMMPVYAEVRLLRGAGAPQKRIDTFERKVATTSGIWITVQEMVAQSLVDLYHQNMVDLACKLELAFDGIQDKFNLMCEDTVVKGEAEKRQEEELREKLQKGLLQAKELLEGPIRKAADACRNYSTSSLFVN</sequence>
<evidence type="ECO:0000313" key="3">
    <source>
        <dbReference type="EMBL" id="KAK4550562.1"/>
    </source>
</evidence>
<organism evidence="3 4">
    <name type="scientific">Oleoguttula mirabilis</name>
    <dbReference type="NCBI Taxonomy" id="1507867"/>
    <lineage>
        <taxon>Eukaryota</taxon>
        <taxon>Fungi</taxon>
        <taxon>Dikarya</taxon>
        <taxon>Ascomycota</taxon>
        <taxon>Pezizomycotina</taxon>
        <taxon>Dothideomycetes</taxon>
        <taxon>Dothideomycetidae</taxon>
        <taxon>Mycosphaerellales</taxon>
        <taxon>Teratosphaeriaceae</taxon>
        <taxon>Oleoguttula</taxon>
    </lineage>
</organism>
<feature type="compositionally biased region" description="Acidic residues" evidence="1">
    <location>
        <begin position="1"/>
        <end position="10"/>
    </location>
</feature>
<feature type="region of interest" description="Disordered" evidence="1">
    <location>
        <begin position="1"/>
        <end position="24"/>
    </location>
</feature>
<evidence type="ECO:0000256" key="1">
    <source>
        <dbReference type="SAM" id="MobiDB-lite"/>
    </source>
</evidence>
<proteinExistence type="predicted"/>
<accession>A0AAV9JZG1</accession>
<evidence type="ECO:0000259" key="2">
    <source>
        <dbReference type="Pfam" id="PF24564"/>
    </source>
</evidence>
<feature type="domain" description="DUF7605" evidence="2">
    <location>
        <begin position="410"/>
        <end position="515"/>
    </location>
</feature>
<comment type="caution">
    <text evidence="3">The sequence shown here is derived from an EMBL/GenBank/DDBJ whole genome shotgun (WGS) entry which is preliminary data.</text>
</comment>
<dbReference type="SUPFAM" id="SSF52540">
    <property type="entry name" value="P-loop containing nucleoside triphosphate hydrolases"/>
    <property type="match status" value="1"/>
</dbReference>
<reference evidence="3 4" key="1">
    <citation type="submission" date="2021-11" db="EMBL/GenBank/DDBJ databases">
        <title>Black yeast isolated from Biological Soil Crust.</title>
        <authorList>
            <person name="Kurbessoian T."/>
        </authorList>
    </citation>
    <scope>NUCLEOTIDE SEQUENCE [LARGE SCALE GENOMIC DNA]</scope>
    <source>
        <strain evidence="3 4">CCFEE 5522</strain>
    </source>
</reference>
<dbReference type="InterPro" id="IPR027417">
    <property type="entry name" value="P-loop_NTPase"/>
</dbReference>
<keyword evidence="4" id="KW-1185">Reference proteome</keyword>
<dbReference type="Pfam" id="PF24564">
    <property type="entry name" value="DUF7605"/>
    <property type="match status" value="1"/>
</dbReference>
<protein>
    <recommendedName>
        <fullName evidence="2">DUF7605 domain-containing protein</fullName>
    </recommendedName>
</protein>
<gene>
    <name evidence="3" type="ORF">LTR36_000141</name>
</gene>
<dbReference type="EMBL" id="JAVFHQ010000001">
    <property type="protein sequence ID" value="KAK4550562.1"/>
    <property type="molecule type" value="Genomic_DNA"/>
</dbReference>
<dbReference type="PANTHER" id="PTHR36681:SF3">
    <property type="entry name" value="NUCLEAR GTPASE, GERMINAL CENTER-ASSOCIATED, TANDEM DUPLICATE 3"/>
    <property type="match status" value="1"/>
</dbReference>
<dbReference type="Proteomes" id="UP001324427">
    <property type="component" value="Unassembled WGS sequence"/>
</dbReference>
<dbReference type="AlphaFoldDB" id="A0AAV9JZG1"/>
<evidence type="ECO:0000313" key="4">
    <source>
        <dbReference type="Proteomes" id="UP001324427"/>
    </source>
</evidence>